<dbReference type="InterPro" id="IPR012340">
    <property type="entry name" value="NA-bd_OB-fold"/>
</dbReference>
<dbReference type="InterPro" id="IPR012309">
    <property type="entry name" value="DNA_ligase_ATP-dep_C"/>
</dbReference>
<dbReference type="CDD" id="cd07906">
    <property type="entry name" value="Adenylation_DNA_ligase_LigD_LigC"/>
    <property type="match status" value="1"/>
</dbReference>
<dbReference type="Gene3D" id="3.30.470.30">
    <property type="entry name" value="DNA ligase/mRNA capping enzyme"/>
    <property type="match status" value="1"/>
</dbReference>
<name>A0A8S0WGG6_9GAMM</name>
<evidence type="ECO:0000256" key="2">
    <source>
        <dbReference type="ARBA" id="ARBA00012727"/>
    </source>
</evidence>
<dbReference type="Gene3D" id="2.40.50.140">
    <property type="entry name" value="Nucleic acid-binding proteins"/>
    <property type="match status" value="1"/>
</dbReference>
<keyword evidence="7" id="KW-1185">Reference proteome</keyword>
<gene>
    <name evidence="6" type="ORF">METHB2_10019</name>
</gene>
<dbReference type="GO" id="GO:0005524">
    <property type="term" value="F:ATP binding"/>
    <property type="evidence" value="ECO:0007669"/>
    <property type="project" value="InterPro"/>
</dbReference>
<comment type="caution">
    <text evidence="6">The sequence shown here is derived from an EMBL/GenBank/DDBJ whole genome shotgun (WGS) entry which is preliminary data.</text>
</comment>
<dbReference type="EMBL" id="CADCXN010000001">
    <property type="protein sequence ID" value="CAA9888689.1"/>
    <property type="molecule type" value="Genomic_DNA"/>
</dbReference>
<evidence type="ECO:0000256" key="3">
    <source>
        <dbReference type="ARBA" id="ARBA00022598"/>
    </source>
</evidence>
<dbReference type="Pfam" id="PF04679">
    <property type="entry name" value="DNA_ligase_A_C"/>
    <property type="match status" value="1"/>
</dbReference>
<dbReference type="NCBIfam" id="TIGR02779">
    <property type="entry name" value="NHEJ_ligase_lig"/>
    <property type="match status" value="1"/>
</dbReference>
<evidence type="ECO:0000256" key="1">
    <source>
        <dbReference type="ARBA" id="ARBA00007572"/>
    </source>
</evidence>
<protein>
    <recommendedName>
        <fullName evidence="2">DNA ligase (ATP)</fullName>
        <ecNumber evidence="2">6.5.1.1</ecNumber>
    </recommendedName>
</protein>
<keyword evidence="3" id="KW-0436">Ligase</keyword>
<dbReference type="InterPro" id="IPR014146">
    <property type="entry name" value="LigD_ligase_dom"/>
</dbReference>
<dbReference type="SUPFAM" id="SSF50249">
    <property type="entry name" value="Nucleic acid-binding proteins"/>
    <property type="match status" value="1"/>
</dbReference>
<dbReference type="AlphaFoldDB" id="A0A8S0WGG6"/>
<feature type="domain" description="ATP-dependent DNA ligase family profile" evidence="5">
    <location>
        <begin position="87"/>
        <end position="210"/>
    </location>
</feature>
<comment type="catalytic activity">
    <reaction evidence="4">
        <text>ATP + (deoxyribonucleotide)n-3'-hydroxyl + 5'-phospho-(deoxyribonucleotide)m = (deoxyribonucleotide)n+m + AMP + diphosphate.</text>
        <dbReference type="EC" id="6.5.1.1"/>
    </reaction>
</comment>
<dbReference type="PROSITE" id="PS50160">
    <property type="entry name" value="DNA_LIGASE_A3"/>
    <property type="match status" value="1"/>
</dbReference>
<dbReference type="CDD" id="cd07971">
    <property type="entry name" value="OBF_DNA_ligase_LigD"/>
    <property type="match status" value="1"/>
</dbReference>
<dbReference type="PANTHER" id="PTHR45674:SF4">
    <property type="entry name" value="DNA LIGASE 1"/>
    <property type="match status" value="1"/>
</dbReference>
<dbReference type="GO" id="GO:0006281">
    <property type="term" value="P:DNA repair"/>
    <property type="evidence" value="ECO:0007669"/>
    <property type="project" value="InterPro"/>
</dbReference>
<dbReference type="Pfam" id="PF01068">
    <property type="entry name" value="DNA_ligase_A_M"/>
    <property type="match status" value="1"/>
</dbReference>
<dbReference type="GO" id="GO:0006310">
    <property type="term" value="P:DNA recombination"/>
    <property type="evidence" value="ECO:0007669"/>
    <property type="project" value="InterPro"/>
</dbReference>
<comment type="similarity">
    <text evidence="1">Belongs to the ATP-dependent DNA ligase family.</text>
</comment>
<evidence type="ECO:0000259" key="5">
    <source>
        <dbReference type="PROSITE" id="PS50160"/>
    </source>
</evidence>
<dbReference type="EC" id="6.5.1.1" evidence="2"/>
<evidence type="ECO:0000256" key="4">
    <source>
        <dbReference type="ARBA" id="ARBA00034003"/>
    </source>
</evidence>
<accession>A0A8S0WGG6</accession>
<sequence>MLAKETEEPFDDKDWIFETKWDGYRAIAELNKADVKLYSRNGNLFNAAYPEVIDALAQMAIDAVIDGEIVVMDEAGNPNFQLLQHYGEDRAHPIYYYVFDGLKINGQSVMQLPLLERKEKLRTLLKESDIIKYSDPIEEQGKAMFALAGEKNREGIMAKKADSRYLPGRRTANWLKIKYHKTMDAIIGGFTEPAGERKYFGALVLGLKQGDTLEYIGHTGSGFNASLLKKIYEQLQPLITFQSPFDERVKTNTPVTWVKPAIVCEVKFTEKTRDGKLRHPFL</sequence>
<dbReference type="InterPro" id="IPR012310">
    <property type="entry name" value="DNA_ligase_ATP-dep_cent"/>
</dbReference>
<dbReference type="InterPro" id="IPR050191">
    <property type="entry name" value="ATP-dep_DNA_ligase"/>
</dbReference>
<dbReference type="RefSeq" id="WP_217426368.1">
    <property type="nucleotide sequence ID" value="NZ_CADCXN010000001.1"/>
</dbReference>
<organism evidence="6 7">
    <name type="scientific">Candidatus Methylobacter favarea</name>
    <dbReference type="NCBI Taxonomy" id="2707345"/>
    <lineage>
        <taxon>Bacteria</taxon>
        <taxon>Pseudomonadati</taxon>
        <taxon>Pseudomonadota</taxon>
        <taxon>Gammaproteobacteria</taxon>
        <taxon>Methylococcales</taxon>
        <taxon>Methylococcaceae</taxon>
        <taxon>Methylobacter</taxon>
    </lineage>
</organism>
<reference evidence="6 7" key="1">
    <citation type="submission" date="2020-02" db="EMBL/GenBank/DDBJ databases">
        <authorList>
            <person name="Hogendoorn C."/>
        </authorList>
    </citation>
    <scope>NUCLEOTIDE SEQUENCE [LARGE SCALE GENOMIC DNA]</scope>
    <source>
        <strain evidence="6">METHB21</strain>
    </source>
</reference>
<proteinExistence type="inferred from homology"/>
<dbReference type="GO" id="GO:0003910">
    <property type="term" value="F:DNA ligase (ATP) activity"/>
    <property type="evidence" value="ECO:0007669"/>
    <property type="project" value="UniProtKB-EC"/>
</dbReference>
<dbReference type="Proteomes" id="UP000494216">
    <property type="component" value="Unassembled WGS sequence"/>
</dbReference>
<dbReference type="PANTHER" id="PTHR45674">
    <property type="entry name" value="DNA LIGASE 1/3 FAMILY MEMBER"/>
    <property type="match status" value="1"/>
</dbReference>
<dbReference type="Gene3D" id="3.30.1490.70">
    <property type="match status" value="1"/>
</dbReference>
<evidence type="ECO:0000313" key="7">
    <source>
        <dbReference type="Proteomes" id="UP000494216"/>
    </source>
</evidence>
<evidence type="ECO:0000313" key="6">
    <source>
        <dbReference type="EMBL" id="CAA9888689.1"/>
    </source>
</evidence>
<dbReference type="SUPFAM" id="SSF56091">
    <property type="entry name" value="DNA ligase/mRNA capping enzyme, catalytic domain"/>
    <property type="match status" value="1"/>
</dbReference>